<sequence>MDFLILIGAGALAYSIVIVGTAYLVLKDLKL</sequence>
<accession>A0A6C0B0M4</accession>
<keyword evidence="1" id="KW-0472">Membrane</keyword>
<name>A0A6C0B0M4_9ZZZZ</name>
<keyword evidence="1" id="KW-0812">Transmembrane</keyword>
<dbReference type="AlphaFoldDB" id="A0A6C0B0M4"/>
<reference evidence="2" key="1">
    <citation type="journal article" date="2020" name="Nature">
        <title>Giant virus diversity and host interactions through global metagenomics.</title>
        <authorList>
            <person name="Schulz F."/>
            <person name="Roux S."/>
            <person name="Paez-Espino D."/>
            <person name="Jungbluth S."/>
            <person name="Walsh D.A."/>
            <person name="Denef V.J."/>
            <person name="McMahon K.D."/>
            <person name="Konstantinidis K.T."/>
            <person name="Eloe-Fadrosh E.A."/>
            <person name="Kyrpides N.C."/>
            <person name="Woyke T."/>
        </authorList>
    </citation>
    <scope>NUCLEOTIDE SEQUENCE</scope>
    <source>
        <strain evidence="2">GVMAG-M-3300009182-67</strain>
    </source>
</reference>
<evidence type="ECO:0000256" key="1">
    <source>
        <dbReference type="SAM" id="Phobius"/>
    </source>
</evidence>
<organism evidence="2">
    <name type="scientific">viral metagenome</name>
    <dbReference type="NCBI Taxonomy" id="1070528"/>
    <lineage>
        <taxon>unclassified sequences</taxon>
        <taxon>metagenomes</taxon>
        <taxon>organismal metagenomes</taxon>
    </lineage>
</organism>
<proteinExistence type="predicted"/>
<feature type="transmembrane region" description="Helical" evidence="1">
    <location>
        <begin position="6"/>
        <end position="26"/>
    </location>
</feature>
<protein>
    <submittedName>
        <fullName evidence="2">Uncharacterized protein</fullName>
    </submittedName>
</protein>
<keyword evidence="1" id="KW-1133">Transmembrane helix</keyword>
<evidence type="ECO:0000313" key="2">
    <source>
        <dbReference type="EMBL" id="QHS85013.1"/>
    </source>
</evidence>
<dbReference type="EMBL" id="MN739039">
    <property type="protein sequence ID" value="QHS85013.1"/>
    <property type="molecule type" value="Genomic_DNA"/>
</dbReference>